<dbReference type="InterPro" id="IPR012349">
    <property type="entry name" value="Split_barrel_FMN-bd"/>
</dbReference>
<dbReference type="PANTHER" id="PTHR30466">
    <property type="entry name" value="FLAVIN REDUCTASE"/>
    <property type="match status" value="1"/>
</dbReference>
<protein>
    <submittedName>
        <fullName evidence="3">Oxidoreductase</fullName>
    </submittedName>
</protein>
<keyword evidence="1" id="KW-0560">Oxidoreductase</keyword>
<dbReference type="Proteomes" id="UP000482800">
    <property type="component" value="Unassembled WGS sequence"/>
</dbReference>
<comment type="caution">
    <text evidence="3">The sequence shown here is derived from an EMBL/GenBank/DDBJ whole genome shotgun (WGS) entry which is preliminary data.</text>
</comment>
<sequence>MTVDQRPSTKQNARRRALQAAAARLTTGVTLLTAAHEDTVHGATVSAASLVSRGPLIVAAGLRTGSTLTRLAVASGQFAVNVLSERQSLIADWFANPARPAGHKQFALIDWEPDPATGLPLLRSALSVLICRVHGHVGAGDHELLLGEVVDGTVGVGGPLLSFAGALHGAELRDVIRGRAGTSPCTTTLD</sequence>
<evidence type="ECO:0000313" key="4">
    <source>
        <dbReference type="Proteomes" id="UP000482800"/>
    </source>
</evidence>
<dbReference type="SUPFAM" id="SSF50475">
    <property type="entry name" value="FMN-binding split barrel"/>
    <property type="match status" value="1"/>
</dbReference>
<dbReference type="PANTHER" id="PTHR30466:SF1">
    <property type="entry name" value="FMN REDUCTASE (NADH) RUTF"/>
    <property type="match status" value="1"/>
</dbReference>
<dbReference type="InterPro" id="IPR050268">
    <property type="entry name" value="NADH-dep_flavin_reductase"/>
</dbReference>
<dbReference type="Gene3D" id="2.30.110.10">
    <property type="entry name" value="Electron Transport, Fmn-binding Protein, Chain A"/>
    <property type="match status" value="1"/>
</dbReference>
<evidence type="ECO:0000256" key="1">
    <source>
        <dbReference type="ARBA" id="ARBA00023002"/>
    </source>
</evidence>
<keyword evidence="4" id="KW-1185">Reference proteome</keyword>
<gene>
    <name evidence="3" type="ORF">Phou_056150</name>
</gene>
<evidence type="ECO:0000313" key="3">
    <source>
        <dbReference type="EMBL" id="GFJ81435.1"/>
    </source>
</evidence>
<evidence type="ECO:0000259" key="2">
    <source>
        <dbReference type="SMART" id="SM00903"/>
    </source>
</evidence>
<name>A0A6V8KL99_9ACTN</name>
<dbReference type="InterPro" id="IPR002563">
    <property type="entry name" value="Flavin_Rdtase-like_dom"/>
</dbReference>
<reference evidence="3 4" key="2">
    <citation type="submission" date="2020-03" db="EMBL/GenBank/DDBJ databases">
        <authorList>
            <person name="Ichikawa N."/>
            <person name="Kimura A."/>
            <person name="Kitahashi Y."/>
            <person name="Uohara A."/>
        </authorList>
    </citation>
    <scope>NUCLEOTIDE SEQUENCE [LARGE SCALE GENOMIC DNA]</scope>
    <source>
        <strain evidence="3 4">NBRC 108639</strain>
    </source>
</reference>
<dbReference type="GO" id="GO:0042602">
    <property type="term" value="F:riboflavin reductase (NADPH) activity"/>
    <property type="evidence" value="ECO:0007669"/>
    <property type="project" value="TreeGrafter"/>
</dbReference>
<reference evidence="3 4" key="1">
    <citation type="submission" date="2020-03" db="EMBL/GenBank/DDBJ databases">
        <title>Whole genome shotgun sequence of Phytohabitans houttuyneae NBRC 108639.</title>
        <authorList>
            <person name="Komaki H."/>
            <person name="Tamura T."/>
        </authorList>
    </citation>
    <scope>NUCLEOTIDE SEQUENCE [LARGE SCALE GENOMIC DNA]</scope>
    <source>
        <strain evidence="3 4">NBRC 108639</strain>
    </source>
</reference>
<dbReference type="GO" id="GO:0010181">
    <property type="term" value="F:FMN binding"/>
    <property type="evidence" value="ECO:0007669"/>
    <property type="project" value="InterPro"/>
</dbReference>
<organism evidence="3 4">
    <name type="scientific">Phytohabitans houttuyneae</name>
    <dbReference type="NCBI Taxonomy" id="1076126"/>
    <lineage>
        <taxon>Bacteria</taxon>
        <taxon>Bacillati</taxon>
        <taxon>Actinomycetota</taxon>
        <taxon>Actinomycetes</taxon>
        <taxon>Micromonosporales</taxon>
        <taxon>Micromonosporaceae</taxon>
    </lineage>
</organism>
<feature type="domain" description="Flavin reductase like" evidence="2">
    <location>
        <begin position="22"/>
        <end position="169"/>
    </location>
</feature>
<proteinExistence type="predicted"/>
<accession>A0A6V8KL99</accession>
<dbReference type="AlphaFoldDB" id="A0A6V8KL99"/>
<dbReference type="RefSeq" id="WP_173060624.1">
    <property type="nucleotide sequence ID" value="NZ_BAABGO010000023.1"/>
</dbReference>
<dbReference type="EMBL" id="BLPF01000002">
    <property type="protein sequence ID" value="GFJ81435.1"/>
    <property type="molecule type" value="Genomic_DNA"/>
</dbReference>
<dbReference type="SMART" id="SM00903">
    <property type="entry name" value="Flavin_Reduct"/>
    <property type="match status" value="1"/>
</dbReference>
<dbReference type="Pfam" id="PF01613">
    <property type="entry name" value="Flavin_Reduct"/>
    <property type="match status" value="1"/>
</dbReference>